<keyword evidence="2" id="KW-1185">Reference proteome</keyword>
<dbReference type="InParanoid" id="M4BJN6"/>
<name>M4BJN6_HYAAE</name>
<dbReference type="HOGENOM" id="CLU_1879404_0_0_1"/>
<dbReference type="Proteomes" id="UP000011713">
    <property type="component" value="Unassembled WGS sequence"/>
</dbReference>
<dbReference type="EMBL" id="JH598326">
    <property type="status" value="NOT_ANNOTATED_CDS"/>
    <property type="molecule type" value="Genomic_DNA"/>
</dbReference>
<protein>
    <submittedName>
        <fullName evidence="1">Uncharacterized protein</fullName>
    </submittedName>
</protein>
<accession>M4BJN6</accession>
<reference evidence="1" key="2">
    <citation type="submission" date="2015-06" db="UniProtKB">
        <authorList>
            <consortium name="EnsemblProtists"/>
        </authorList>
    </citation>
    <scope>IDENTIFICATION</scope>
    <source>
        <strain evidence="1">Emoy2</strain>
    </source>
</reference>
<organism evidence="1 2">
    <name type="scientific">Hyaloperonospora arabidopsidis (strain Emoy2)</name>
    <name type="common">Downy mildew agent</name>
    <name type="synonym">Peronospora arabidopsidis</name>
    <dbReference type="NCBI Taxonomy" id="559515"/>
    <lineage>
        <taxon>Eukaryota</taxon>
        <taxon>Sar</taxon>
        <taxon>Stramenopiles</taxon>
        <taxon>Oomycota</taxon>
        <taxon>Peronosporomycetes</taxon>
        <taxon>Peronosporales</taxon>
        <taxon>Peronosporaceae</taxon>
        <taxon>Hyaloperonospora</taxon>
    </lineage>
</organism>
<reference evidence="2" key="1">
    <citation type="journal article" date="2010" name="Science">
        <title>Signatures of adaptation to obligate biotrophy in the Hyaloperonospora arabidopsidis genome.</title>
        <authorList>
            <person name="Baxter L."/>
            <person name="Tripathy S."/>
            <person name="Ishaque N."/>
            <person name="Boot N."/>
            <person name="Cabral A."/>
            <person name="Kemen E."/>
            <person name="Thines M."/>
            <person name="Ah-Fong A."/>
            <person name="Anderson R."/>
            <person name="Badejoko W."/>
            <person name="Bittner-Eddy P."/>
            <person name="Boore J.L."/>
            <person name="Chibucos M.C."/>
            <person name="Coates M."/>
            <person name="Dehal P."/>
            <person name="Delehaunty K."/>
            <person name="Dong S."/>
            <person name="Downton P."/>
            <person name="Dumas B."/>
            <person name="Fabro G."/>
            <person name="Fronick C."/>
            <person name="Fuerstenberg S.I."/>
            <person name="Fulton L."/>
            <person name="Gaulin E."/>
            <person name="Govers F."/>
            <person name="Hughes L."/>
            <person name="Humphray S."/>
            <person name="Jiang R.H."/>
            <person name="Judelson H."/>
            <person name="Kamoun S."/>
            <person name="Kyung K."/>
            <person name="Meijer H."/>
            <person name="Minx P."/>
            <person name="Morris P."/>
            <person name="Nelson J."/>
            <person name="Phuntumart V."/>
            <person name="Qutob D."/>
            <person name="Rehmany A."/>
            <person name="Rougon-Cardoso A."/>
            <person name="Ryden P."/>
            <person name="Torto-Alalibo T."/>
            <person name="Studholme D."/>
            <person name="Wang Y."/>
            <person name="Win J."/>
            <person name="Wood J."/>
            <person name="Clifton S.W."/>
            <person name="Rogers J."/>
            <person name="Van den Ackerveken G."/>
            <person name="Jones J.D."/>
            <person name="McDowell J.M."/>
            <person name="Beynon J."/>
            <person name="Tyler B.M."/>
        </authorList>
    </citation>
    <scope>NUCLEOTIDE SEQUENCE [LARGE SCALE GENOMIC DNA]</scope>
    <source>
        <strain evidence="2">Emoy2</strain>
    </source>
</reference>
<dbReference type="VEuPathDB" id="FungiDB:HpaG806615"/>
<dbReference type="EnsemblProtists" id="HpaT806615">
    <property type="protein sequence ID" value="HpaP806615"/>
    <property type="gene ID" value="HpaG806615"/>
</dbReference>
<sequence>MYRARQQLVGFISIIGSHGVTPTRRSERRARLRRQRRALAGSGLDRLVVLVRHILVRYAPCGQQSQTLRGLVIGELSRLTITTRKHAMSGVSRGSCRCWRADGTLGHPRRKSCRSVCIQQGCISCCLSLACDRTEA</sequence>
<evidence type="ECO:0000313" key="2">
    <source>
        <dbReference type="Proteomes" id="UP000011713"/>
    </source>
</evidence>
<proteinExistence type="predicted"/>
<dbReference type="AlphaFoldDB" id="M4BJN6"/>
<evidence type="ECO:0000313" key="1">
    <source>
        <dbReference type="EnsemblProtists" id="HpaP806615"/>
    </source>
</evidence>